<name>A0A498I825_MALDO</name>
<dbReference type="Proteomes" id="UP000290289">
    <property type="component" value="Chromosome 13"/>
</dbReference>
<organism evidence="2 3">
    <name type="scientific">Malus domestica</name>
    <name type="common">Apple</name>
    <name type="synonym">Pyrus malus</name>
    <dbReference type="NCBI Taxonomy" id="3750"/>
    <lineage>
        <taxon>Eukaryota</taxon>
        <taxon>Viridiplantae</taxon>
        <taxon>Streptophyta</taxon>
        <taxon>Embryophyta</taxon>
        <taxon>Tracheophyta</taxon>
        <taxon>Spermatophyta</taxon>
        <taxon>Magnoliopsida</taxon>
        <taxon>eudicotyledons</taxon>
        <taxon>Gunneridae</taxon>
        <taxon>Pentapetalae</taxon>
        <taxon>rosids</taxon>
        <taxon>fabids</taxon>
        <taxon>Rosales</taxon>
        <taxon>Rosaceae</taxon>
        <taxon>Amygdaloideae</taxon>
        <taxon>Maleae</taxon>
        <taxon>Malus</taxon>
    </lineage>
</organism>
<evidence type="ECO:0000256" key="1">
    <source>
        <dbReference type="SAM" id="MobiDB-lite"/>
    </source>
</evidence>
<sequence>MKERGKAVEAARDNIDMEYYSSSEMPCRRHPNSSSVGICAFCLKDRLLQLACSDCGEQRLSSCSCSAVSSNRNSTVEVGSVGRVSFLIENEKQEPLQKPSKTQEKEDVVVLRRSSSSCVEIKKSNFWRFGRFFRKKRSEKDGGNKSVGGFDEKSEMWLVDHMGVSRSRSLCSFRGGALFGSEDGGEHLMVSGARSSISAARSSSVTTAGMVLDSGRKSGFSEGRKSGFSEGRKSGFSEGRRSGFSEAEPRKSGFDGEKKEDVVGFSSATKRVFSLKESDFGMDESRFIDLKLDFAADSKPEFSGLRVGSIADGETVFGSMRRSEFVGDECDGGSFGIFRHGGSCRLTVNERGIKRGSKSLKGWRWIFRHHPIPSWGSSLCRCTKNLRLISLPLLEGPNSGILVVKDEETTCCFELSNIDLIKELPFLQNKSLELYYVTWFYPNRDLQFHGVFFIPVLGPYGKDKGEGYTSANEDSMDMETCRFDRCTNDVLPQRFDPKDMYQQCKINLHKNIINVSGGFVARSMSKDGYPPEALWRRGWKLTSLASPGFELGDAALHTRLPDFNFPLKNVVVGKWYCPFMFVKEETPKTLMDIRNRPMYYEMTLEQRWEEVFVKDHSFRHGEGNAIGVDFVVQSEAVMVGGREGGCDEKNGDNDGVVLYRSLNNVGQETRVRVSLAIFERMKWEQGRVGWVGWGGGGGRGWGEEERRVRVERIEEFWGLGEWKKLGFFALVERTNRKHGEWRIRISAKMYVTRPLSMYKKSPEDLSLPPPEGPNSGILVIEDEEAETTCCFGLCKSHELLDMPLPQNKNLKLRYATQTGESQHVSRFYTAFIPVLNQPLASNRYYAIQSRGKLEGYASLHMSTDENLGTCCFCTYVKDVPSQPFNPNNIYQQYEIQQKGSCNQFGGFVAKSIASDGYPPKFLGRKGWEINTSSPRDFHLGEALGLDAKLRARHPDFNFPLSLTSSNPVVVGKWYCPFMFVKEGTPKDQMSRTRFYEMTLEQRWEQIFACDGNYSEGNAVVVDVFVQNESVAVGGNAEAVHEEMDVANGVMWYRGLDNVGLSLRIVERMKWEQQRFGWFGGNERQVRVNKVEEFGGVYKWRKFGCYVLVERFVLKRMDGSLVLTYDFRHTHHIRSTWE</sequence>
<dbReference type="PANTHER" id="PTHR31050:SF14">
    <property type="entry name" value="DUF1618 DOMAIN-CONTAINING PROTEIN"/>
    <property type="match status" value="1"/>
</dbReference>
<evidence type="ECO:0000313" key="2">
    <source>
        <dbReference type="EMBL" id="RXH79390.1"/>
    </source>
</evidence>
<gene>
    <name evidence="2" type="ORF">DVH24_040537</name>
</gene>
<dbReference type="Pfam" id="PF06880">
    <property type="entry name" value="DUF1262"/>
    <property type="match status" value="2"/>
</dbReference>
<dbReference type="InterPro" id="IPR010683">
    <property type="entry name" value="DUF1262"/>
</dbReference>
<keyword evidence="3" id="KW-1185">Reference proteome</keyword>
<dbReference type="AlphaFoldDB" id="A0A498I825"/>
<feature type="region of interest" description="Disordered" evidence="1">
    <location>
        <begin position="216"/>
        <end position="258"/>
    </location>
</feature>
<dbReference type="PANTHER" id="PTHR31050">
    <property type="entry name" value="OS08G0413200 PROTEIN"/>
    <property type="match status" value="1"/>
</dbReference>
<feature type="compositionally biased region" description="Basic and acidic residues" evidence="1">
    <location>
        <begin position="222"/>
        <end position="258"/>
    </location>
</feature>
<evidence type="ECO:0000313" key="3">
    <source>
        <dbReference type="Proteomes" id="UP000290289"/>
    </source>
</evidence>
<accession>A0A498I825</accession>
<comment type="caution">
    <text evidence="2">The sequence shown here is derived from an EMBL/GenBank/DDBJ whole genome shotgun (WGS) entry which is preliminary data.</text>
</comment>
<protein>
    <submittedName>
        <fullName evidence="2">Uncharacterized protein</fullName>
    </submittedName>
</protein>
<reference evidence="2 3" key="1">
    <citation type="submission" date="2018-10" db="EMBL/GenBank/DDBJ databases">
        <title>A high-quality apple genome assembly.</title>
        <authorList>
            <person name="Hu J."/>
        </authorList>
    </citation>
    <scope>NUCLEOTIDE SEQUENCE [LARGE SCALE GENOMIC DNA]</scope>
    <source>
        <strain evidence="3">cv. HFTH1</strain>
        <tissue evidence="2">Young leaf</tissue>
    </source>
</reference>
<proteinExistence type="predicted"/>
<dbReference type="EMBL" id="RDQH01000339">
    <property type="protein sequence ID" value="RXH79390.1"/>
    <property type="molecule type" value="Genomic_DNA"/>
</dbReference>